<dbReference type="EMBL" id="MT738934">
    <property type="protein sequence ID" value="QQW38918.1"/>
    <property type="molecule type" value="Genomic_DNA"/>
</dbReference>
<evidence type="ECO:0000313" key="2">
    <source>
        <dbReference type="EMBL" id="QQW38918.1"/>
    </source>
</evidence>
<organism evidence="2">
    <name type="scientific">Fusarium oxysporum f. sp. physali</name>
    <dbReference type="NCBI Taxonomy" id="2212625"/>
    <lineage>
        <taxon>Eukaryota</taxon>
        <taxon>Fungi</taxon>
        <taxon>Dikarya</taxon>
        <taxon>Ascomycota</taxon>
        <taxon>Pezizomycotina</taxon>
        <taxon>Sordariomycetes</taxon>
        <taxon>Hypocreomycetidae</taxon>
        <taxon>Hypocreales</taxon>
        <taxon>Nectriaceae</taxon>
        <taxon>Fusarium</taxon>
        <taxon>Fusarium oxysporum species complex</taxon>
    </lineage>
</organism>
<proteinExistence type="predicted"/>
<keyword evidence="1" id="KW-0732">Signal</keyword>
<accession>A0A7U0Q6I4</accession>
<evidence type="ECO:0000256" key="1">
    <source>
        <dbReference type="SAM" id="SignalP"/>
    </source>
</evidence>
<protein>
    <submittedName>
        <fullName evidence="2">Uncharacterized protein</fullName>
    </submittedName>
</protein>
<feature type="signal peptide" evidence="1">
    <location>
        <begin position="1"/>
        <end position="16"/>
    </location>
</feature>
<name>A0A7U0Q6I4_FUSOX</name>
<dbReference type="AlphaFoldDB" id="A0A7U0Q6I4"/>
<gene>
    <name evidence="2" type="primary">Eff5</name>
</gene>
<sequence length="75" mass="8217">MKFLTLALTFVATAMALPSGEPDGHLQAKREPTPPGCARAYWNTKPGGGWSCDSALNGDCKKFVWKENPPYWSCN</sequence>
<reference evidence="2" key="1">
    <citation type="journal article" date="2020" name="bioRxiv">
        <title>Novel effector genes revealed by the genomic analysis of the phytopathogenic fungus Fusarium oxysporum f. sp. physali (Foph) that infects cape gooseberry plants.</title>
        <authorList>
            <person name="Simbaqueba J."/>
            <person name="Rodriguez E.A."/>
            <person name="Burbano-David D."/>
            <person name="Gonzalez C."/>
            <person name="Caro-Quintero A."/>
        </authorList>
    </citation>
    <scope>NUCLEOTIDE SEQUENCE</scope>
    <source>
        <strain evidence="2">MAP5</strain>
    </source>
</reference>
<feature type="chain" id="PRO_5031295310" evidence="1">
    <location>
        <begin position="17"/>
        <end position="75"/>
    </location>
</feature>